<name>A0A9P4NII5_9PEZI</name>
<evidence type="ECO:0000259" key="2">
    <source>
        <dbReference type="Pfam" id="PF26061"/>
    </source>
</evidence>
<feature type="domain" description="DUF8021" evidence="2">
    <location>
        <begin position="144"/>
        <end position="246"/>
    </location>
</feature>
<dbReference type="InterPro" id="IPR058334">
    <property type="entry name" value="DUF8021"/>
</dbReference>
<protein>
    <recommendedName>
        <fullName evidence="2">DUF8021 domain-containing protein</fullName>
    </recommendedName>
</protein>
<dbReference type="Proteomes" id="UP000800235">
    <property type="component" value="Unassembled WGS sequence"/>
</dbReference>
<sequence>MLLQSLGLLVLTSKALAQCSRSQLQQASDEYLAAVKSGGSALDVGIYTENFASSTFKEGIHSKAIKVSAVHSLLDTTDCATFHEIMAHQNSPPMVIGTQIHYSGAKITKMETIYSSDKIGTFSNPAKTAGYIADEVRNPIPEAKRDTRALIKEIADQYFDKFSNGSIQVPHHTPCVRIEGSMRVQPDCTSGIMSAPGRKMTNRRFVIDEEMGTVSVFLWFNGEGATADGHTFRIEDGKLRYVHAIMVPTGGAKAKGGRGG</sequence>
<evidence type="ECO:0000313" key="3">
    <source>
        <dbReference type="EMBL" id="KAF2423007.1"/>
    </source>
</evidence>
<feature type="chain" id="PRO_5040465855" description="DUF8021 domain-containing protein" evidence="1">
    <location>
        <begin position="18"/>
        <end position="260"/>
    </location>
</feature>
<comment type="caution">
    <text evidence="3">The sequence shown here is derived from an EMBL/GenBank/DDBJ whole genome shotgun (WGS) entry which is preliminary data.</text>
</comment>
<keyword evidence="4" id="KW-1185">Reference proteome</keyword>
<evidence type="ECO:0000313" key="4">
    <source>
        <dbReference type="Proteomes" id="UP000800235"/>
    </source>
</evidence>
<organism evidence="3 4">
    <name type="scientific">Tothia fuscella</name>
    <dbReference type="NCBI Taxonomy" id="1048955"/>
    <lineage>
        <taxon>Eukaryota</taxon>
        <taxon>Fungi</taxon>
        <taxon>Dikarya</taxon>
        <taxon>Ascomycota</taxon>
        <taxon>Pezizomycotina</taxon>
        <taxon>Dothideomycetes</taxon>
        <taxon>Pleosporomycetidae</taxon>
        <taxon>Venturiales</taxon>
        <taxon>Cylindrosympodiaceae</taxon>
        <taxon>Tothia</taxon>
    </lineage>
</organism>
<feature type="signal peptide" evidence="1">
    <location>
        <begin position="1"/>
        <end position="17"/>
    </location>
</feature>
<accession>A0A9P4NII5</accession>
<dbReference type="EMBL" id="MU007086">
    <property type="protein sequence ID" value="KAF2423007.1"/>
    <property type="molecule type" value="Genomic_DNA"/>
</dbReference>
<proteinExistence type="predicted"/>
<gene>
    <name evidence="3" type="ORF">EJ08DRAFT_652980</name>
</gene>
<dbReference type="AlphaFoldDB" id="A0A9P4NII5"/>
<evidence type="ECO:0000256" key="1">
    <source>
        <dbReference type="SAM" id="SignalP"/>
    </source>
</evidence>
<reference evidence="3" key="1">
    <citation type="journal article" date="2020" name="Stud. Mycol.">
        <title>101 Dothideomycetes genomes: a test case for predicting lifestyles and emergence of pathogens.</title>
        <authorList>
            <person name="Haridas S."/>
            <person name="Albert R."/>
            <person name="Binder M."/>
            <person name="Bloem J."/>
            <person name="Labutti K."/>
            <person name="Salamov A."/>
            <person name="Andreopoulos B."/>
            <person name="Baker S."/>
            <person name="Barry K."/>
            <person name="Bills G."/>
            <person name="Bluhm B."/>
            <person name="Cannon C."/>
            <person name="Castanera R."/>
            <person name="Culley D."/>
            <person name="Daum C."/>
            <person name="Ezra D."/>
            <person name="Gonzalez J."/>
            <person name="Henrissat B."/>
            <person name="Kuo A."/>
            <person name="Liang C."/>
            <person name="Lipzen A."/>
            <person name="Lutzoni F."/>
            <person name="Magnuson J."/>
            <person name="Mondo S."/>
            <person name="Nolan M."/>
            <person name="Ohm R."/>
            <person name="Pangilinan J."/>
            <person name="Park H.-J."/>
            <person name="Ramirez L."/>
            <person name="Alfaro M."/>
            <person name="Sun H."/>
            <person name="Tritt A."/>
            <person name="Yoshinaga Y."/>
            <person name="Zwiers L.-H."/>
            <person name="Turgeon B."/>
            <person name="Goodwin S."/>
            <person name="Spatafora J."/>
            <person name="Crous P."/>
            <person name="Grigoriev I."/>
        </authorList>
    </citation>
    <scope>NUCLEOTIDE SEQUENCE</scope>
    <source>
        <strain evidence="3">CBS 130266</strain>
    </source>
</reference>
<dbReference type="Pfam" id="PF26061">
    <property type="entry name" value="DUF8021"/>
    <property type="match status" value="1"/>
</dbReference>
<keyword evidence="1" id="KW-0732">Signal</keyword>
<dbReference type="OrthoDB" id="3504677at2759"/>